<name>D9XPJ0_9ACTN</name>
<dbReference type="eggNOG" id="COG1269">
    <property type="taxonomic scope" value="Bacteria"/>
</dbReference>
<evidence type="ECO:0000256" key="3">
    <source>
        <dbReference type="ARBA" id="ARBA00022448"/>
    </source>
</evidence>
<organism evidence="10 11">
    <name type="scientific">Streptomyces griseoflavus Tu4000</name>
    <dbReference type="NCBI Taxonomy" id="467200"/>
    <lineage>
        <taxon>Bacteria</taxon>
        <taxon>Bacillati</taxon>
        <taxon>Actinomycetota</taxon>
        <taxon>Actinomycetes</taxon>
        <taxon>Kitasatosporales</taxon>
        <taxon>Streptomycetaceae</taxon>
        <taxon>Streptomyces</taxon>
    </lineage>
</organism>
<evidence type="ECO:0000256" key="9">
    <source>
        <dbReference type="SAM" id="Phobius"/>
    </source>
</evidence>
<feature type="transmembrane region" description="Helical" evidence="9">
    <location>
        <begin position="349"/>
        <end position="370"/>
    </location>
</feature>
<dbReference type="PANTHER" id="PTHR11629:SF63">
    <property type="entry name" value="V-TYPE PROTON ATPASE SUBUNIT A"/>
    <property type="match status" value="1"/>
</dbReference>
<dbReference type="GO" id="GO:0033179">
    <property type="term" value="C:proton-transporting V-type ATPase, V0 domain"/>
    <property type="evidence" value="ECO:0007669"/>
    <property type="project" value="InterPro"/>
</dbReference>
<feature type="transmembrane region" description="Helical" evidence="9">
    <location>
        <begin position="382"/>
        <end position="407"/>
    </location>
</feature>
<feature type="transmembrane region" description="Helical" evidence="9">
    <location>
        <begin position="492"/>
        <end position="515"/>
    </location>
</feature>
<feature type="transmembrane region" description="Helical" evidence="9">
    <location>
        <begin position="307"/>
        <end position="329"/>
    </location>
</feature>
<dbReference type="HOGENOM" id="CLU_582544_0_0_11"/>
<feature type="transmembrane region" description="Helical" evidence="9">
    <location>
        <begin position="267"/>
        <end position="295"/>
    </location>
</feature>
<evidence type="ECO:0000256" key="1">
    <source>
        <dbReference type="ARBA" id="ARBA00004141"/>
    </source>
</evidence>
<keyword evidence="6" id="KW-0406">Ion transport</keyword>
<dbReference type="GO" id="GO:0007035">
    <property type="term" value="P:vacuolar acidification"/>
    <property type="evidence" value="ECO:0007669"/>
    <property type="project" value="TreeGrafter"/>
</dbReference>
<dbReference type="GO" id="GO:0016471">
    <property type="term" value="C:vacuolar proton-transporting V-type ATPase complex"/>
    <property type="evidence" value="ECO:0007669"/>
    <property type="project" value="TreeGrafter"/>
</dbReference>
<keyword evidence="7 9" id="KW-0472">Membrane</keyword>
<evidence type="ECO:0000313" key="11">
    <source>
        <dbReference type="Proteomes" id="UP000002968"/>
    </source>
</evidence>
<evidence type="ECO:0000256" key="6">
    <source>
        <dbReference type="ARBA" id="ARBA00023065"/>
    </source>
</evidence>
<dbReference type="Proteomes" id="UP000002968">
    <property type="component" value="Unassembled WGS sequence"/>
</dbReference>
<reference evidence="10" key="1">
    <citation type="submission" date="2009-02" db="EMBL/GenBank/DDBJ databases">
        <title>Annotation of Streptomyces griseoflavus strain Tu4000.</title>
        <authorList>
            <consortium name="The Broad Institute Genome Sequencing Platform"/>
            <consortium name="Broad Institute Microbial Sequencing Center"/>
            <person name="Fischbach M."/>
            <person name="Godfrey P."/>
            <person name="Ward D."/>
            <person name="Young S."/>
            <person name="Zeng Q."/>
            <person name="Koehrsen M."/>
            <person name="Alvarado L."/>
            <person name="Berlin A.M."/>
            <person name="Bochicchio J."/>
            <person name="Borenstein D."/>
            <person name="Chapman S.B."/>
            <person name="Chen Z."/>
            <person name="Engels R."/>
            <person name="Freedman E."/>
            <person name="Gellesch M."/>
            <person name="Goldberg J."/>
            <person name="Griggs A."/>
            <person name="Gujja S."/>
            <person name="Heilman E.R."/>
            <person name="Heiman D.I."/>
            <person name="Hepburn T.A."/>
            <person name="Howarth C."/>
            <person name="Jen D."/>
            <person name="Larson L."/>
            <person name="Lewis B."/>
            <person name="Mehta T."/>
            <person name="Park D."/>
            <person name="Pearson M."/>
            <person name="Richards J."/>
            <person name="Roberts A."/>
            <person name="Saif S."/>
            <person name="Shea T.D."/>
            <person name="Shenoy N."/>
            <person name="Sisk P."/>
            <person name="Stolte C."/>
            <person name="Sykes S.N."/>
            <person name="Thomson T."/>
            <person name="Walk T."/>
            <person name="White J."/>
            <person name="Yandava C."/>
            <person name="Straight P."/>
            <person name="Clardy J."/>
            <person name="Hung D."/>
            <person name="Kolter R."/>
            <person name="Mekalanos J."/>
            <person name="Walker S."/>
            <person name="Walsh C.T."/>
            <person name="Wieland-Brown L.C."/>
            <person name="Haas B."/>
            <person name="Nusbaum C."/>
            <person name="Birren B."/>
        </authorList>
    </citation>
    <scope>NUCLEOTIDE SEQUENCE [LARGE SCALE GENOMIC DNA]</scope>
    <source>
        <strain evidence="10">Tu4000</strain>
    </source>
</reference>
<evidence type="ECO:0000256" key="7">
    <source>
        <dbReference type="ARBA" id="ARBA00023136"/>
    </source>
</evidence>
<evidence type="ECO:0000256" key="8">
    <source>
        <dbReference type="SAM" id="MobiDB-lite"/>
    </source>
</evidence>
<dbReference type="Pfam" id="PF01496">
    <property type="entry name" value="V_ATPase_I"/>
    <property type="match status" value="1"/>
</dbReference>
<dbReference type="PANTHER" id="PTHR11629">
    <property type="entry name" value="VACUOLAR PROTON ATPASES"/>
    <property type="match status" value="1"/>
</dbReference>
<dbReference type="InterPro" id="IPR002490">
    <property type="entry name" value="V-ATPase_116kDa_su"/>
</dbReference>
<proteinExistence type="inferred from homology"/>
<keyword evidence="11" id="KW-1185">Reference proteome</keyword>
<evidence type="ECO:0000256" key="5">
    <source>
        <dbReference type="ARBA" id="ARBA00022989"/>
    </source>
</evidence>
<accession>D9XPJ0</accession>
<dbReference type="STRING" id="467200.SSRG_00307"/>
<evidence type="ECO:0000313" key="10">
    <source>
        <dbReference type="EMBL" id="EFL37503.1"/>
    </source>
</evidence>
<dbReference type="GO" id="GO:0051117">
    <property type="term" value="F:ATPase binding"/>
    <property type="evidence" value="ECO:0007669"/>
    <property type="project" value="TreeGrafter"/>
</dbReference>
<feature type="region of interest" description="Disordered" evidence="8">
    <location>
        <begin position="1"/>
        <end position="48"/>
    </location>
</feature>
<sequence>MAAQGRRRGCGSVARRGAVVGRRRTGRAGPAAPFPVRSRAGRGSRGPVVGRHVAHAWRAGAGRSRRQRRTGRRRCSMLRAESVVPVRMRRVAVVAPEPALRETLVRIAEAGRVEIDLAGNGGPDVRGPAAARLQRLRARPGRAVLSAAPPDLDALEHEGRADLLEGEAQLEERLGSAVRHGAVAALAGWCPEAEVGATAARVAGAGGALVPLRTPRGVDPPTLLAGAAERPPNHRQRRAVRRSFTPLVTTYGTVPYADLDPTFPAGIVYVVMFGLMFGDAGHGLLLLALALVLRAGRPRRAAALRPLWPFVAAAGLAATLAGVAYGEFFGPTGVLPVLWLAPLEEPTRLLAAAVGLGAVLLAVAYGAGIVNRRREGGPSAALYATSGVAGAAVYLGLAALAGCVWLGQAAYGIVGASVAALGLGLAGVGVYAGTAGGAGGVVQTGVQLFDVVVRIGSNVVSFARLAAFGLTHAALGAVVWDGTTSLADRGAAGVAAAVLIFLFGNALAFALEALVAGVQALRLEFYELFSRLFESEGRPFRPWHLPVLRLTAPAGGAEASAARAAAERGPAREEEA</sequence>
<dbReference type="AlphaFoldDB" id="D9XPJ0"/>
<keyword evidence="5 9" id="KW-1133">Transmembrane helix</keyword>
<evidence type="ECO:0000256" key="2">
    <source>
        <dbReference type="ARBA" id="ARBA00009904"/>
    </source>
</evidence>
<keyword evidence="3" id="KW-0813">Transport</keyword>
<feature type="transmembrane region" description="Helical" evidence="9">
    <location>
        <begin position="413"/>
        <end position="442"/>
    </location>
</feature>
<comment type="subcellular location">
    <subcellularLocation>
        <location evidence="1">Membrane</location>
        <topology evidence="1">Multi-pass membrane protein</topology>
    </subcellularLocation>
</comment>
<comment type="similarity">
    <text evidence="2">Belongs to the V-ATPase 116 kDa subunit family.</text>
</comment>
<keyword evidence="4 9" id="KW-0812">Transmembrane</keyword>
<gene>
    <name evidence="10" type="ORF">SSRG_00307</name>
</gene>
<dbReference type="GO" id="GO:0046961">
    <property type="term" value="F:proton-transporting ATPase activity, rotational mechanism"/>
    <property type="evidence" value="ECO:0007669"/>
    <property type="project" value="InterPro"/>
</dbReference>
<evidence type="ECO:0000256" key="4">
    <source>
        <dbReference type="ARBA" id="ARBA00022692"/>
    </source>
</evidence>
<protein>
    <submittedName>
        <fullName evidence="10">PE-PGRS family protein</fullName>
    </submittedName>
</protein>
<feature type="compositionally biased region" description="Low complexity" evidence="8">
    <location>
        <begin position="10"/>
        <end position="20"/>
    </location>
</feature>
<dbReference type="EMBL" id="GG657758">
    <property type="protein sequence ID" value="EFL37503.1"/>
    <property type="molecule type" value="Genomic_DNA"/>
</dbReference>
<feature type="transmembrane region" description="Helical" evidence="9">
    <location>
        <begin position="462"/>
        <end position="480"/>
    </location>
</feature>